<dbReference type="EMBL" id="BAAAQM010000049">
    <property type="protein sequence ID" value="GAA1993012.1"/>
    <property type="molecule type" value="Genomic_DNA"/>
</dbReference>
<evidence type="ECO:0000313" key="2">
    <source>
        <dbReference type="EMBL" id="GAA1993012.1"/>
    </source>
</evidence>
<reference evidence="2 3" key="1">
    <citation type="journal article" date="2019" name="Int. J. Syst. Evol. Microbiol.">
        <title>The Global Catalogue of Microorganisms (GCM) 10K type strain sequencing project: providing services to taxonomists for standard genome sequencing and annotation.</title>
        <authorList>
            <consortium name="The Broad Institute Genomics Platform"/>
            <consortium name="The Broad Institute Genome Sequencing Center for Infectious Disease"/>
            <person name="Wu L."/>
            <person name="Ma J."/>
        </authorList>
    </citation>
    <scope>NUCLEOTIDE SEQUENCE [LARGE SCALE GENOMIC DNA]</scope>
    <source>
        <strain evidence="2 3">JCM 16013</strain>
    </source>
</reference>
<keyword evidence="1" id="KW-0812">Transmembrane</keyword>
<evidence type="ECO:0000313" key="3">
    <source>
        <dbReference type="Proteomes" id="UP001499854"/>
    </source>
</evidence>
<comment type="caution">
    <text evidence="2">The sequence shown here is derived from an EMBL/GenBank/DDBJ whole genome shotgun (WGS) entry which is preliminary data.</text>
</comment>
<name>A0ABN2SV99_9ACTN</name>
<protein>
    <submittedName>
        <fullName evidence="2">Uncharacterized protein</fullName>
    </submittedName>
</protein>
<keyword evidence="1" id="KW-1133">Transmembrane helix</keyword>
<feature type="transmembrane region" description="Helical" evidence="1">
    <location>
        <begin position="33"/>
        <end position="52"/>
    </location>
</feature>
<keyword evidence="3" id="KW-1185">Reference proteome</keyword>
<keyword evidence="1" id="KW-0472">Membrane</keyword>
<evidence type="ECO:0000256" key="1">
    <source>
        <dbReference type="SAM" id="Phobius"/>
    </source>
</evidence>
<feature type="transmembrane region" description="Helical" evidence="1">
    <location>
        <begin position="7"/>
        <end position="27"/>
    </location>
</feature>
<accession>A0ABN2SV99</accession>
<organism evidence="2 3">
    <name type="scientific">Catenulispora subtropica</name>
    <dbReference type="NCBI Taxonomy" id="450798"/>
    <lineage>
        <taxon>Bacteria</taxon>
        <taxon>Bacillati</taxon>
        <taxon>Actinomycetota</taxon>
        <taxon>Actinomycetes</taxon>
        <taxon>Catenulisporales</taxon>
        <taxon>Catenulisporaceae</taxon>
        <taxon>Catenulispora</taxon>
    </lineage>
</organism>
<dbReference type="Proteomes" id="UP001499854">
    <property type="component" value="Unassembled WGS sequence"/>
</dbReference>
<proteinExistence type="predicted"/>
<gene>
    <name evidence="2" type="ORF">GCM10009838_66210</name>
</gene>
<sequence length="73" mass="8443">MHRRVFLQWLAVYPSITVANLLVGPFVKPWPVAVRMLVITLMVVPATGYVLVPRLLEADARLTRAWRRRHAPR</sequence>